<gene>
    <name evidence="1" type="ORF">OM076_31100</name>
</gene>
<reference evidence="1" key="1">
    <citation type="submission" date="2022-10" db="EMBL/GenBank/DDBJ databases">
        <title>The WGS of Solirubrobacter ginsenosidimutans DSM 21036.</title>
        <authorList>
            <person name="Jiang Z."/>
        </authorList>
    </citation>
    <scope>NUCLEOTIDE SEQUENCE</scope>
    <source>
        <strain evidence="1">DSM 21036</strain>
    </source>
</reference>
<comment type="caution">
    <text evidence="1">The sequence shown here is derived from an EMBL/GenBank/DDBJ whole genome shotgun (WGS) entry which is preliminary data.</text>
</comment>
<dbReference type="Proteomes" id="UP001149140">
    <property type="component" value="Unassembled WGS sequence"/>
</dbReference>
<evidence type="ECO:0000313" key="2">
    <source>
        <dbReference type="Proteomes" id="UP001149140"/>
    </source>
</evidence>
<sequence>MSAPTILLSAPYGVAARFLLRTAVVPRLLDAGVKVVVLVPNPDEEYLRAEFDDPRITLELLRTGTQPPADRLWLATTTLRGTVLADGHRNRTIRAKLANAAAGLAQQGRLGRLAAAALRVTVPAFWRSRTLRRGLLALETRFRSPDPHADVFERHRPRLVVTTSPGWFLADAVVLREARRRGIPSVAAVLGWDNPTSKGYRGADPETIVAWSQHMADQVAALHDFPRERVQATGVPHFDLYRRPGQLLDRETLFARFGLDPARKLVVFATSTPSGLGDNTAVARSIEEAIASGTLGDAQLVVRVHPFYFRTGEDTGIGSLRALAERCEHVTLDVPEILSLRMRSDVPHSDDVRLGSLLAHCDVLVNVFSTTTVEAFLLDRPVVFVGGWQRPDRPGGPDPRDYAGYTHLRGLIEAGAVRVAADPAALVEHIRSYLDDPSLERDLRLRFAQREAGPADGHAGDRLADLILAAAGTRAPAPAPSGTV</sequence>
<evidence type="ECO:0000313" key="1">
    <source>
        <dbReference type="EMBL" id="MDA0164757.1"/>
    </source>
</evidence>
<proteinExistence type="predicted"/>
<name>A0A9X3MY95_9ACTN</name>
<dbReference type="Gene3D" id="3.40.50.12580">
    <property type="match status" value="1"/>
</dbReference>
<dbReference type="EMBL" id="JAPDOD010000037">
    <property type="protein sequence ID" value="MDA0164757.1"/>
    <property type="molecule type" value="Genomic_DNA"/>
</dbReference>
<organism evidence="1 2">
    <name type="scientific">Solirubrobacter ginsenosidimutans</name>
    <dbReference type="NCBI Taxonomy" id="490573"/>
    <lineage>
        <taxon>Bacteria</taxon>
        <taxon>Bacillati</taxon>
        <taxon>Actinomycetota</taxon>
        <taxon>Thermoleophilia</taxon>
        <taxon>Solirubrobacterales</taxon>
        <taxon>Solirubrobacteraceae</taxon>
        <taxon>Solirubrobacter</taxon>
    </lineage>
</organism>
<dbReference type="InterPro" id="IPR043148">
    <property type="entry name" value="TagF_C"/>
</dbReference>
<dbReference type="SUPFAM" id="SSF53756">
    <property type="entry name" value="UDP-Glycosyltransferase/glycogen phosphorylase"/>
    <property type="match status" value="1"/>
</dbReference>
<accession>A0A9X3MY95</accession>
<dbReference type="AlphaFoldDB" id="A0A9X3MY95"/>
<keyword evidence="2" id="KW-1185">Reference proteome</keyword>
<dbReference type="RefSeq" id="WP_270044007.1">
    <property type="nucleotide sequence ID" value="NZ_JAPDOD010000037.1"/>
</dbReference>
<protein>
    <submittedName>
        <fullName evidence="1">CDP-glycerol glycerophosphotransferase family protein</fullName>
    </submittedName>
</protein>